<accession>A0A1Z1SSX8</accession>
<dbReference type="EMBL" id="CP021694">
    <property type="protein sequence ID" value="ARX34043.1"/>
    <property type="molecule type" value="Genomic_DNA"/>
</dbReference>
<dbReference type="Proteomes" id="UP000251485">
    <property type="component" value="Unassembled WGS sequence"/>
</dbReference>
<reference evidence="4 6" key="2">
    <citation type="submission" date="2018-06" db="EMBL/GenBank/DDBJ databases">
        <authorList>
            <consortium name="Pathogen Informatics"/>
            <person name="Doyle S."/>
        </authorList>
    </citation>
    <scope>NUCLEOTIDE SEQUENCE [LARGE SCALE GENOMIC DNA]</scope>
    <source>
        <strain evidence="4 6">NCTC10975</strain>
    </source>
</reference>
<protein>
    <submittedName>
        <fullName evidence="3">Protein YgfX</fullName>
    </submittedName>
    <submittedName>
        <fullName evidence="4">Protein of uncharacterized function (DUF1434)</fullName>
    </submittedName>
</protein>
<keyword evidence="1" id="KW-0472">Membrane</keyword>
<evidence type="ECO:0000313" key="6">
    <source>
        <dbReference type="Proteomes" id="UP000251485"/>
    </source>
</evidence>
<dbReference type="GeneID" id="6801439"/>
<evidence type="ECO:0000313" key="3">
    <source>
        <dbReference type="EMBL" id="EKW9775120.1"/>
    </source>
</evidence>
<keyword evidence="1" id="KW-0812">Transmembrane</keyword>
<dbReference type="STRING" id="584.AOUC001_04710"/>
<dbReference type="KEGG" id="pvl:AOB99_11900"/>
<evidence type="ECO:0000313" key="2">
    <source>
        <dbReference type="EMBL" id="ARX34043.1"/>
    </source>
</evidence>
<reference evidence="2 5" key="1">
    <citation type="submission" date="2017-05" db="EMBL/GenBank/DDBJ databases">
        <title>Whole genome sequencing of Proteus mirabilis AR_0155.</title>
        <authorList>
            <person name="Conlan S."/>
            <person name="Thomas P.J."/>
            <person name="Mullikin J."/>
            <person name="Frank K.M."/>
            <person name="Segre J.A."/>
        </authorList>
    </citation>
    <scope>NUCLEOTIDE SEQUENCE [LARGE SCALE GENOMIC DNA]</scope>
    <source>
        <strain evidence="2 5">AR_0155</strain>
    </source>
</reference>
<gene>
    <name evidence="2" type="ORF">AM402_07715</name>
    <name evidence="4" type="ORF">NCTC10975_05016</name>
    <name evidence="3" type="ORF">PW210_000907</name>
</gene>
<dbReference type="AlphaFoldDB" id="A0A1Z1SSX8"/>
<dbReference type="Proteomes" id="UP000195540">
    <property type="component" value="Chromosome"/>
</dbReference>
<dbReference type="OrthoDB" id="7060796at2"/>
<organism evidence="3 7">
    <name type="scientific">Proteus mirabilis</name>
    <dbReference type="NCBI Taxonomy" id="584"/>
    <lineage>
        <taxon>Bacteria</taxon>
        <taxon>Pseudomonadati</taxon>
        <taxon>Pseudomonadota</taxon>
        <taxon>Gammaproteobacteria</taxon>
        <taxon>Enterobacterales</taxon>
        <taxon>Morganellaceae</taxon>
        <taxon>Proteus</taxon>
    </lineage>
</organism>
<dbReference type="EMBL" id="ABKSPD020000002">
    <property type="protein sequence ID" value="EKW9775120.1"/>
    <property type="molecule type" value="Genomic_DNA"/>
</dbReference>
<dbReference type="Proteomes" id="UP001171165">
    <property type="component" value="Unassembled WGS sequence"/>
</dbReference>
<dbReference type="RefSeq" id="WP_004244035.1">
    <property type="nucleotide sequence ID" value="NZ_ABFCQN020000014.1"/>
</dbReference>
<dbReference type="EMBL" id="UAUE01000036">
    <property type="protein sequence ID" value="SPZ03406.1"/>
    <property type="molecule type" value="Genomic_DNA"/>
</dbReference>
<keyword evidence="1" id="KW-1133">Transmembrane helix</keyword>
<evidence type="ECO:0000313" key="7">
    <source>
        <dbReference type="Proteomes" id="UP001171165"/>
    </source>
</evidence>
<dbReference type="Pfam" id="PF07254">
    <property type="entry name" value="Cpta_toxin"/>
    <property type="match status" value="1"/>
</dbReference>
<dbReference type="InterPro" id="IPR009883">
    <property type="entry name" value="YgfX"/>
</dbReference>
<evidence type="ECO:0000313" key="4">
    <source>
        <dbReference type="EMBL" id="SPZ03406.1"/>
    </source>
</evidence>
<reference evidence="3" key="3">
    <citation type="submission" date="2023-06" db="EMBL/GenBank/DDBJ databases">
        <authorList>
            <consortium name="Clinical and Environmental Microbiology Branch: Whole genome sequencing antimicrobial resistance pathogens in the healthcare setting"/>
        </authorList>
    </citation>
    <scope>NUCLEOTIDE SEQUENCE</scope>
    <source>
        <strain evidence="3">Microbial</strain>
    </source>
</reference>
<feature type="transmembrane region" description="Helical" evidence="1">
    <location>
        <begin position="38"/>
        <end position="55"/>
    </location>
</feature>
<sequence>MTLWKSHLTVSWFTQLFSTSVYVIFEIALLLYPWPPGFIYIWVPLLLLLILGWYFSQKNINKRKGDLVLLNGNRIQWKYHEWQIAKQPWISRFGAKITLDSILNNKQITLWVAFDSMPENEWRNFSQLLMQYPDI</sequence>
<proteinExistence type="predicted"/>
<name>A0A1Z1SSX8_PROMI</name>
<evidence type="ECO:0000313" key="5">
    <source>
        <dbReference type="Proteomes" id="UP000195540"/>
    </source>
</evidence>
<evidence type="ECO:0000256" key="1">
    <source>
        <dbReference type="SAM" id="Phobius"/>
    </source>
</evidence>
<dbReference type="OMA" id="WLASDSM"/>
<feature type="transmembrane region" description="Helical" evidence="1">
    <location>
        <begin position="12"/>
        <end position="32"/>
    </location>
</feature>